<dbReference type="AlphaFoldDB" id="A0A0D2BCJ5"/>
<dbReference type="RefSeq" id="XP_016218963.1">
    <property type="nucleotide sequence ID" value="XM_016352706.1"/>
</dbReference>
<dbReference type="EMBL" id="KN847529">
    <property type="protein sequence ID" value="KIW09094.1"/>
    <property type="molecule type" value="Genomic_DNA"/>
</dbReference>
<dbReference type="GeneID" id="27308012"/>
<protein>
    <submittedName>
        <fullName evidence="2">Uncharacterized protein</fullName>
    </submittedName>
</protein>
<sequence length="140" mass="14418">MYKQSAGRMPCCISGGAQTSERKKRFEVGQLPPPSSHVDAAPGVPEDAKEICVDAGLEFGSVAVTELVRAKGPAREPGRALGADESYATAAARRRGREQRTGRAGQASAISWAGTLVVATAGRDLHALANRAPAGAPPAL</sequence>
<dbReference type="HOGENOM" id="CLU_1836661_0_0_1"/>
<accession>A0A0D2BCJ5</accession>
<evidence type="ECO:0000256" key="1">
    <source>
        <dbReference type="SAM" id="MobiDB-lite"/>
    </source>
</evidence>
<proteinExistence type="predicted"/>
<gene>
    <name evidence="2" type="ORF">PV09_00039</name>
</gene>
<evidence type="ECO:0000313" key="3">
    <source>
        <dbReference type="Proteomes" id="UP000053259"/>
    </source>
</evidence>
<name>A0A0D2BCJ5_9PEZI</name>
<feature type="region of interest" description="Disordered" evidence="1">
    <location>
        <begin position="73"/>
        <end position="106"/>
    </location>
</feature>
<reference evidence="2 3" key="1">
    <citation type="submission" date="2015-01" db="EMBL/GenBank/DDBJ databases">
        <title>The Genome Sequence of Ochroconis gallopava CBS43764.</title>
        <authorList>
            <consortium name="The Broad Institute Genomics Platform"/>
            <person name="Cuomo C."/>
            <person name="de Hoog S."/>
            <person name="Gorbushina A."/>
            <person name="Stielow B."/>
            <person name="Teixiera M."/>
            <person name="Abouelleil A."/>
            <person name="Chapman S.B."/>
            <person name="Priest M."/>
            <person name="Young S.K."/>
            <person name="Wortman J."/>
            <person name="Nusbaum C."/>
            <person name="Birren B."/>
        </authorList>
    </citation>
    <scope>NUCLEOTIDE SEQUENCE [LARGE SCALE GENOMIC DNA]</scope>
    <source>
        <strain evidence="2 3">CBS 43764</strain>
    </source>
</reference>
<feature type="region of interest" description="Disordered" evidence="1">
    <location>
        <begin position="1"/>
        <end position="23"/>
    </location>
</feature>
<evidence type="ECO:0000313" key="2">
    <source>
        <dbReference type="EMBL" id="KIW09094.1"/>
    </source>
</evidence>
<dbReference type="Proteomes" id="UP000053259">
    <property type="component" value="Unassembled WGS sequence"/>
</dbReference>
<dbReference type="VEuPathDB" id="FungiDB:PV09_00039"/>
<organism evidence="2 3">
    <name type="scientific">Verruconis gallopava</name>
    <dbReference type="NCBI Taxonomy" id="253628"/>
    <lineage>
        <taxon>Eukaryota</taxon>
        <taxon>Fungi</taxon>
        <taxon>Dikarya</taxon>
        <taxon>Ascomycota</taxon>
        <taxon>Pezizomycotina</taxon>
        <taxon>Dothideomycetes</taxon>
        <taxon>Pleosporomycetidae</taxon>
        <taxon>Venturiales</taxon>
        <taxon>Sympoventuriaceae</taxon>
        <taxon>Verruconis</taxon>
    </lineage>
</organism>
<dbReference type="InParanoid" id="A0A0D2BCJ5"/>
<keyword evidence="3" id="KW-1185">Reference proteome</keyword>